<feature type="region of interest" description="Disordered" evidence="1">
    <location>
        <begin position="82"/>
        <end position="102"/>
    </location>
</feature>
<feature type="compositionally biased region" description="Basic residues" evidence="1">
    <location>
        <begin position="91"/>
        <end position="102"/>
    </location>
</feature>
<gene>
    <name evidence="2" type="ORF">C7I84_26260</name>
</gene>
<dbReference type="AlphaFoldDB" id="A0A2P7RR55"/>
<feature type="region of interest" description="Disordered" evidence="1">
    <location>
        <begin position="1"/>
        <end position="22"/>
    </location>
</feature>
<evidence type="ECO:0000313" key="2">
    <source>
        <dbReference type="EMBL" id="PSJ52689.1"/>
    </source>
</evidence>
<accession>A0A2P7RR55</accession>
<dbReference type="Proteomes" id="UP000241229">
    <property type="component" value="Unassembled WGS sequence"/>
</dbReference>
<dbReference type="OrthoDB" id="9815292at2"/>
<protein>
    <submittedName>
        <fullName evidence="2">Uncharacterized protein</fullName>
    </submittedName>
</protein>
<comment type="caution">
    <text evidence="2">The sequence shown here is derived from an EMBL/GenBank/DDBJ whole genome shotgun (WGS) entry which is preliminary data.</text>
</comment>
<organism evidence="2 3">
    <name type="scientific">Kumtagia ephedrae</name>
    <dbReference type="NCBI Taxonomy" id="2116701"/>
    <lineage>
        <taxon>Bacteria</taxon>
        <taxon>Pseudomonadati</taxon>
        <taxon>Pseudomonadota</taxon>
        <taxon>Alphaproteobacteria</taxon>
        <taxon>Hyphomicrobiales</taxon>
        <taxon>Phyllobacteriaceae</taxon>
        <taxon>Kumtagia</taxon>
    </lineage>
</organism>
<reference evidence="2 3" key="1">
    <citation type="submission" date="2018-03" db="EMBL/GenBank/DDBJ databases">
        <title>The draft genome of Mesorhizobium sp. 6GN-30.</title>
        <authorList>
            <person name="Liu L."/>
            <person name="Li L."/>
            <person name="Wang T."/>
            <person name="Zhang X."/>
            <person name="Liang L."/>
        </authorList>
    </citation>
    <scope>NUCLEOTIDE SEQUENCE [LARGE SCALE GENOMIC DNA]</scope>
    <source>
        <strain evidence="2 3">6GN30</strain>
    </source>
</reference>
<name>A0A2P7RR55_9HYPH</name>
<keyword evidence="3" id="KW-1185">Reference proteome</keyword>
<sequence length="102" mass="11943">MRKRRRIGDNLGPPLDDYEGAPWKGGDPHRFLQWKRAHDAAWKPKSRDIALFRLAKAEALGLTYEEYTLELLERGRHLQAEDAARIGETKRSRKRRRVKHVG</sequence>
<dbReference type="RefSeq" id="WP_106775179.1">
    <property type="nucleotide sequence ID" value="NZ_PXYK01000036.1"/>
</dbReference>
<evidence type="ECO:0000313" key="3">
    <source>
        <dbReference type="Proteomes" id="UP000241229"/>
    </source>
</evidence>
<evidence type="ECO:0000256" key="1">
    <source>
        <dbReference type="SAM" id="MobiDB-lite"/>
    </source>
</evidence>
<dbReference type="EMBL" id="PXYK01000036">
    <property type="protein sequence ID" value="PSJ52689.1"/>
    <property type="molecule type" value="Genomic_DNA"/>
</dbReference>
<proteinExistence type="predicted"/>